<evidence type="ECO:0000313" key="3">
    <source>
        <dbReference type="Proteomes" id="UP000011728"/>
    </source>
</evidence>
<dbReference type="RefSeq" id="WP_015391935.1">
    <property type="nucleotide sequence ID" value="NC_020291.1"/>
</dbReference>
<dbReference type="GO" id="GO:0050135">
    <property type="term" value="F:NADP+ nucleosidase activity"/>
    <property type="evidence" value="ECO:0007669"/>
    <property type="project" value="InterPro"/>
</dbReference>
<dbReference type="Pfam" id="PF10137">
    <property type="entry name" value="CAP12-PCTIR_TIR"/>
    <property type="match status" value="1"/>
</dbReference>
<evidence type="ECO:0000259" key="1">
    <source>
        <dbReference type="Pfam" id="PF10137"/>
    </source>
</evidence>
<reference evidence="2 3" key="1">
    <citation type="submission" date="2013-02" db="EMBL/GenBank/DDBJ databases">
        <title>Genome sequence of Clostridium saccharoperbutylacetonicum N1-4(HMT).</title>
        <authorList>
            <person name="Poehlein A."/>
            <person name="Daniel R."/>
        </authorList>
    </citation>
    <scope>NUCLEOTIDE SEQUENCE [LARGE SCALE GENOMIC DNA]</scope>
    <source>
        <strain evidence="3">N1-4(HMT)</strain>
    </source>
</reference>
<dbReference type="eggNOG" id="COG4271">
    <property type="taxonomic scope" value="Bacteria"/>
</dbReference>
<dbReference type="AlphaFoldDB" id="M1MCH3"/>
<dbReference type="KEGG" id="csr:Cspa_c18440"/>
<dbReference type="HOGENOM" id="CLU_2697043_0_0_9"/>
<sequence length="84" mass="9799">MTLAIDEKSNLQYRARQNVVFEHGYLIGKLGRKKVCALVKENIEKPNDIAGVVYIQMNDDKSWRWDVIKEMKKLGYDIDTNKLV</sequence>
<keyword evidence="3" id="KW-1185">Reference proteome</keyword>
<feature type="domain" description="CD-NTase-associated protein 12/Pycsar effector protein TIR" evidence="1">
    <location>
        <begin position="8"/>
        <end position="58"/>
    </location>
</feature>
<name>M1MCH3_9CLOT</name>
<dbReference type="EMBL" id="CP004121">
    <property type="protein sequence ID" value="AGF55614.1"/>
    <property type="molecule type" value="Genomic_DNA"/>
</dbReference>
<proteinExistence type="predicted"/>
<dbReference type="OrthoDB" id="5497289at2"/>
<dbReference type="Proteomes" id="UP000011728">
    <property type="component" value="Chromosome"/>
</dbReference>
<organism evidence="2 3">
    <name type="scientific">Clostridium saccharoperbutylacetonicum N1-4(HMT)</name>
    <dbReference type="NCBI Taxonomy" id="931276"/>
    <lineage>
        <taxon>Bacteria</taxon>
        <taxon>Bacillati</taxon>
        <taxon>Bacillota</taxon>
        <taxon>Clostridia</taxon>
        <taxon>Eubacteriales</taxon>
        <taxon>Clostridiaceae</taxon>
        <taxon>Clostridium</taxon>
    </lineage>
</organism>
<protein>
    <submittedName>
        <fullName evidence="2">Putative nucleotide-binding protein containing TIR-like domain</fullName>
    </submittedName>
</protein>
<gene>
    <name evidence="2" type="ORF">Cspa_c18440</name>
</gene>
<evidence type="ECO:0000313" key="2">
    <source>
        <dbReference type="EMBL" id="AGF55614.1"/>
    </source>
</evidence>
<accession>M1MCH3</accession>
<dbReference type="PATRIC" id="fig|931276.5.peg.1828"/>
<dbReference type="InterPro" id="IPR019302">
    <property type="entry name" value="CAP12/PCTIR_TIR_dom"/>
</dbReference>